<dbReference type="Proteomes" id="UP000238042">
    <property type="component" value="Unassembled WGS sequence"/>
</dbReference>
<accession>A0A2S8AG75</accession>
<evidence type="ECO:0000313" key="4">
    <source>
        <dbReference type="EMBL" id="PQL95385.1"/>
    </source>
</evidence>
<dbReference type="GO" id="GO:0005975">
    <property type="term" value="P:carbohydrate metabolic process"/>
    <property type="evidence" value="ECO:0007669"/>
    <property type="project" value="InterPro"/>
</dbReference>
<dbReference type="SUPFAM" id="SSF74650">
    <property type="entry name" value="Galactose mutarotase-like"/>
    <property type="match status" value="1"/>
</dbReference>
<dbReference type="InterPro" id="IPR037481">
    <property type="entry name" value="LacX"/>
</dbReference>
<evidence type="ECO:0000256" key="2">
    <source>
        <dbReference type="ARBA" id="ARBA00011245"/>
    </source>
</evidence>
<sequence>MEVLYNEELTLQINPLGAELCSIKNNFTDEEYIWQADPIFWKRHAPILFPIVGSVWNGEYKHKGIIYKMKQHGFARDREFTLLHSQPNEICFILESDPQTLAIYPFPFLLEITYKLEGKKITVLWKVKNTGDSEMYFQIGAHPAFMYKDNKHEKNCKGYFNFNVNHNLKYLLIKEKGCVQDDYHSLHLEDGLLPITSTLFDHDALIFENNQVSRIDLLSPNKEPYIRLHFDAPLVGLWSPSANAPFVCIEPWYGRCDRVHYTGEFKDRDWMNHLATNNTFYASYTIEIV</sequence>
<dbReference type="PANTHER" id="PTHR11122:SF13">
    <property type="entry name" value="GLUCOSE-6-PHOSPHATE 1-EPIMERASE"/>
    <property type="match status" value="1"/>
</dbReference>
<name>A0A2S8AG75_9FLAO</name>
<dbReference type="GO" id="GO:0016853">
    <property type="term" value="F:isomerase activity"/>
    <property type="evidence" value="ECO:0007669"/>
    <property type="project" value="InterPro"/>
</dbReference>
<comment type="caution">
    <text evidence="4">The sequence shown here is derived from an EMBL/GenBank/DDBJ whole genome shotgun (WGS) entry which is preliminary data.</text>
</comment>
<dbReference type="RefSeq" id="WP_105245355.1">
    <property type="nucleotide sequence ID" value="NZ_PSZM01000001.1"/>
</dbReference>
<dbReference type="Pfam" id="PF01263">
    <property type="entry name" value="Aldose_epim"/>
    <property type="match status" value="1"/>
</dbReference>
<dbReference type="InterPro" id="IPR008183">
    <property type="entry name" value="Aldose_1/G6P_1-epimerase"/>
</dbReference>
<dbReference type="GO" id="GO:0030246">
    <property type="term" value="F:carbohydrate binding"/>
    <property type="evidence" value="ECO:0007669"/>
    <property type="project" value="InterPro"/>
</dbReference>
<evidence type="ECO:0000256" key="3">
    <source>
        <dbReference type="ARBA" id="ARBA00022837"/>
    </source>
</evidence>
<protein>
    <submittedName>
        <fullName evidence="4">Aldose epimerase</fullName>
    </submittedName>
</protein>
<gene>
    <name evidence="4" type="ORF">C4S77_00880</name>
</gene>
<dbReference type="InterPro" id="IPR011013">
    <property type="entry name" value="Gal_mutarotase_sf_dom"/>
</dbReference>
<comment type="cofactor">
    <cofactor evidence="1">
        <name>Ca(2+)</name>
        <dbReference type="ChEBI" id="CHEBI:29108"/>
    </cofactor>
</comment>
<evidence type="ECO:0000256" key="1">
    <source>
        <dbReference type="ARBA" id="ARBA00001913"/>
    </source>
</evidence>
<dbReference type="PANTHER" id="PTHR11122">
    <property type="entry name" value="APOSPORY-ASSOCIATED PROTEIN C-RELATED"/>
    <property type="match status" value="1"/>
</dbReference>
<keyword evidence="5" id="KW-1185">Reference proteome</keyword>
<evidence type="ECO:0000313" key="5">
    <source>
        <dbReference type="Proteomes" id="UP000238042"/>
    </source>
</evidence>
<proteinExistence type="predicted"/>
<reference evidence="4 5" key="1">
    <citation type="submission" date="2018-02" db="EMBL/GenBank/DDBJ databases">
        <title>Genome sequences of Apibacter spp., gut symbionts of Asian honey bees.</title>
        <authorList>
            <person name="Kwong W.K."/>
            <person name="Steele M.I."/>
            <person name="Moran N.A."/>
        </authorList>
    </citation>
    <scope>NUCLEOTIDE SEQUENCE [LARGE SCALE GENOMIC DNA]</scope>
    <source>
        <strain evidence="5">wkB301</strain>
    </source>
</reference>
<organism evidence="4 5">
    <name type="scientific">Apibacter adventoris</name>
    <dbReference type="NCBI Taxonomy" id="1679466"/>
    <lineage>
        <taxon>Bacteria</taxon>
        <taxon>Pseudomonadati</taxon>
        <taxon>Bacteroidota</taxon>
        <taxon>Flavobacteriia</taxon>
        <taxon>Flavobacteriales</taxon>
        <taxon>Weeksellaceae</taxon>
        <taxon>Apibacter</taxon>
    </lineage>
</organism>
<dbReference type="OrthoDB" id="9795355at2"/>
<dbReference type="CDD" id="cd09024">
    <property type="entry name" value="Aldose_epim_lacX"/>
    <property type="match status" value="1"/>
</dbReference>
<comment type="subunit">
    <text evidence="2">Monomer.</text>
</comment>
<dbReference type="EMBL" id="PSZM01000001">
    <property type="protein sequence ID" value="PQL95385.1"/>
    <property type="molecule type" value="Genomic_DNA"/>
</dbReference>
<dbReference type="InterPro" id="IPR014718">
    <property type="entry name" value="GH-type_carb-bd"/>
</dbReference>
<keyword evidence="3" id="KW-0106">Calcium</keyword>
<dbReference type="AlphaFoldDB" id="A0A2S8AG75"/>
<dbReference type="Gene3D" id="2.70.98.10">
    <property type="match status" value="1"/>
</dbReference>